<sequence>MPSQRRLGQGVSAPELKEALLEPTSSSTPATEGHQSDDHDDTSPQAQSQSRWWRSARRIFGLRTGSSFLRKDSLLLAAYSLGLLLSSVCNSVFFKKMTNGMPNYGWFLTQLTTVIYVPIFLSLVIYTDMRGGITPEMKSFPRRRFAVMGAFDSLAGICMVLGGVNTSGTTQVILQQATIPVTLLATVLALSIRYHWMQYMGSTVIIAGVLISKLPSFMAAPDPGAPKDQFFFNLLFFLASVPTALSSVYKEVAFRDVDLDVNLLQYWVAAFQLLIGFLLVPINTLPMLGEQRIEWVQIPAAFANGAKCLVGINTITEQCGGLHQPPCDACATAWIPTASYLLANVFYNVFTILVIKHGSAAISFLIATLRLPLTSMAFYSSFVMGADAMQPRATDFLGLLVIIVGLVGYRWGGQLSKSQELTVSPPDTERVPVISIAGAQIEPLFVRRHRHIARTPERIRSDLYAKLRVASVLDSPQMRPSADPYVVPDEEDPYPLAKEEGVITLSGASGRSSDGAKSGGEEYYAMNGFDSTPMSNRRGS</sequence>
<dbReference type="InterPro" id="IPR013936">
    <property type="entry name" value="CRT-like"/>
</dbReference>
<feature type="compositionally biased region" description="Polar residues" evidence="7">
    <location>
        <begin position="529"/>
        <end position="540"/>
    </location>
</feature>
<feature type="transmembrane region" description="Helical" evidence="8">
    <location>
        <begin position="396"/>
        <end position="412"/>
    </location>
</feature>
<dbReference type="EMBL" id="CDMY01000320">
    <property type="protein sequence ID" value="CEM02178.1"/>
    <property type="molecule type" value="Genomic_DNA"/>
</dbReference>
<evidence type="ECO:0000256" key="7">
    <source>
        <dbReference type="SAM" id="MobiDB-lite"/>
    </source>
</evidence>
<evidence type="ECO:0000256" key="5">
    <source>
        <dbReference type="ARBA" id="ARBA00022989"/>
    </source>
</evidence>
<dbReference type="AlphaFoldDB" id="A0A0G4EU57"/>
<dbReference type="GO" id="GO:0016020">
    <property type="term" value="C:membrane"/>
    <property type="evidence" value="ECO:0007669"/>
    <property type="project" value="UniProtKB-SubCell"/>
</dbReference>
<keyword evidence="3" id="KW-0813">Transport</keyword>
<dbReference type="PhylomeDB" id="A0A0G4EU57"/>
<keyword evidence="5 8" id="KW-1133">Transmembrane helix</keyword>
<keyword evidence="4 8" id="KW-0812">Transmembrane</keyword>
<gene>
    <name evidence="9" type="ORF">Vbra_13487</name>
</gene>
<dbReference type="PANTHER" id="PTHR31326">
    <property type="entry name" value="PROTEIN CLT2, CHLOROPLASTIC"/>
    <property type="match status" value="1"/>
</dbReference>
<proteinExistence type="inferred from homology"/>
<feature type="region of interest" description="Disordered" evidence="7">
    <location>
        <begin position="503"/>
        <end position="540"/>
    </location>
</feature>
<accession>A0A0G4EU57</accession>
<evidence type="ECO:0000256" key="4">
    <source>
        <dbReference type="ARBA" id="ARBA00022692"/>
    </source>
</evidence>
<comment type="similarity">
    <text evidence="2">Belongs to the CRT-like transporter family.</text>
</comment>
<dbReference type="Pfam" id="PF08627">
    <property type="entry name" value="CRT-like"/>
    <property type="match status" value="1"/>
</dbReference>
<evidence type="ECO:0000256" key="3">
    <source>
        <dbReference type="ARBA" id="ARBA00022448"/>
    </source>
</evidence>
<dbReference type="OMA" id="WINIMYI"/>
<evidence type="ECO:0000256" key="2">
    <source>
        <dbReference type="ARBA" id="ARBA00006690"/>
    </source>
</evidence>
<dbReference type="VEuPathDB" id="CryptoDB:Vbra_13487"/>
<feature type="transmembrane region" description="Helical" evidence="8">
    <location>
        <begin position="199"/>
        <end position="218"/>
    </location>
</feature>
<dbReference type="OrthoDB" id="416555at2759"/>
<dbReference type="PANTHER" id="PTHR31326:SF1">
    <property type="entry name" value="PROTEIN CLT2, CHLOROPLASTIC"/>
    <property type="match status" value="1"/>
</dbReference>
<keyword evidence="6 8" id="KW-0472">Membrane</keyword>
<name>A0A0G4EU57_VITBC</name>
<protein>
    <submittedName>
        <fullName evidence="9">Uncharacterized protein</fullName>
    </submittedName>
</protein>
<comment type="subcellular location">
    <subcellularLocation>
        <location evidence="1">Membrane</location>
        <topology evidence="1">Multi-pass membrane protein</topology>
    </subcellularLocation>
</comment>
<organism evidence="9 10">
    <name type="scientific">Vitrella brassicaformis (strain CCMP3155)</name>
    <dbReference type="NCBI Taxonomy" id="1169540"/>
    <lineage>
        <taxon>Eukaryota</taxon>
        <taxon>Sar</taxon>
        <taxon>Alveolata</taxon>
        <taxon>Colpodellida</taxon>
        <taxon>Vitrellaceae</taxon>
        <taxon>Vitrella</taxon>
    </lineage>
</organism>
<dbReference type="InParanoid" id="A0A0G4EU57"/>
<feature type="transmembrane region" description="Helical" evidence="8">
    <location>
        <begin position="145"/>
        <end position="166"/>
    </location>
</feature>
<feature type="transmembrane region" description="Helical" evidence="8">
    <location>
        <begin position="172"/>
        <end position="192"/>
    </location>
</feature>
<feature type="transmembrane region" description="Helical" evidence="8">
    <location>
        <begin position="362"/>
        <end position="384"/>
    </location>
</feature>
<evidence type="ECO:0000313" key="10">
    <source>
        <dbReference type="Proteomes" id="UP000041254"/>
    </source>
</evidence>
<feature type="transmembrane region" description="Helical" evidence="8">
    <location>
        <begin position="230"/>
        <end position="249"/>
    </location>
</feature>
<keyword evidence="10" id="KW-1185">Reference proteome</keyword>
<feature type="region of interest" description="Disordered" evidence="7">
    <location>
        <begin position="1"/>
        <end position="50"/>
    </location>
</feature>
<feature type="transmembrane region" description="Helical" evidence="8">
    <location>
        <begin position="333"/>
        <end position="355"/>
    </location>
</feature>
<evidence type="ECO:0000256" key="8">
    <source>
        <dbReference type="SAM" id="Phobius"/>
    </source>
</evidence>
<feature type="transmembrane region" description="Helical" evidence="8">
    <location>
        <begin position="106"/>
        <end position="125"/>
    </location>
</feature>
<reference evidence="9 10" key="1">
    <citation type="submission" date="2014-11" db="EMBL/GenBank/DDBJ databases">
        <authorList>
            <person name="Zhu J."/>
            <person name="Qi W."/>
            <person name="Song R."/>
        </authorList>
    </citation>
    <scope>NUCLEOTIDE SEQUENCE [LARGE SCALE GENOMIC DNA]</scope>
</reference>
<evidence type="ECO:0000256" key="6">
    <source>
        <dbReference type="ARBA" id="ARBA00023136"/>
    </source>
</evidence>
<feature type="transmembrane region" description="Helical" evidence="8">
    <location>
        <begin position="73"/>
        <end position="94"/>
    </location>
</feature>
<evidence type="ECO:0000256" key="1">
    <source>
        <dbReference type="ARBA" id="ARBA00004141"/>
    </source>
</evidence>
<dbReference type="Proteomes" id="UP000041254">
    <property type="component" value="Unassembled WGS sequence"/>
</dbReference>
<evidence type="ECO:0000313" key="9">
    <source>
        <dbReference type="EMBL" id="CEM02178.1"/>
    </source>
</evidence>
<feature type="transmembrane region" description="Helical" evidence="8">
    <location>
        <begin position="261"/>
        <end position="282"/>
    </location>
</feature>